<dbReference type="Gene3D" id="3.40.50.10490">
    <property type="entry name" value="Glucose-6-phosphate isomerase like protein, domain 1"/>
    <property type="match status" value="1"/>
</dbReference>
<gene>
    <name evidence="2" type="ORF">PG915_19545</name>
</gene>
<dbReference type="InterPro" id="IPR000281">
    <property type="entry name" value="HTH_RpiR"/>
</dbReference>
<dbReference type="InterPro" id="IPR009057">
    <property type="entry name" value="Homeodomain-like_sf"/>
</dbReference>
<dbReference type="KEGG" id="vck:PG915_19545"/>
<feature type="domain" description="HTH rpiR-type" evidence="1">
    <location>
        <begin position="14"/>
        <end position="89"/>
    </location>
</feature>
<evidence type="ECO:0000313" key="2">
    <source>
        <dbReference type="EMBL" id="XCD18935.1"/>
    </source>
</evidence>
<dbReference type="AlphaFoldDB" id="A0AAU8BRH0"/>
<dbReference type="GO" id="GO:0097367">
    <property type="term" value="F:carbohydrate derivative binding"/>
    <property type="evidence" value="ECO:0007669"/>
    <property type="project" value="InterPro"/>
</dbReference>
<dbReference type="InterPro" id="IPR036388">
    <property type="entry name" value="WH-like_DNA-bd_sf"/>
</dbReference>
<evidence type="ECO:0000259" key="1">
    <source>
        <dbReference type="PROSITE" id="PS51071"/>
    </source>
</evidence>
<dbReference type="GO" id="GO:1901135">
    <property type="term" value="P:carbohydrate derivative metabolic process"/>
    <property type="evidence" value="ECO:0007669"/>
    <property type="project" value="InterPro"/>
</dbReference>
<dbReference type="RefSeq" id="WP_353500071.1">
    <property type="nucleotide sequence ID" value="NZ_CP115921.1"/>
</dbReference>
<dbReference type="PROSITE" id="PS51071">
    <property type="entry name" value="HTH_RPIR"/>
    <property type="match status" value="1"/>
</dbReference>
<name>A0AAU8BRH0_9VIBR</name>
<sequence>MNSKTLTFQSKLRALFEQLLVDEGSQLTKKELRAVDFYLKSPEHIGLSGKDVAREIKVHPSTLVRLAQKLGFKGHPELKRYLIKTTQSFEDARERHLHTNNQMIGNVLHATIAQEIEHLKLITSTLTQQQLDQVCHLILNAKRVYVNGQDNTEGFAEHFTRRLMRSGIDAKEVSMSRSKLAERFSLSEKNDVLILIFNNELSDNTKRLISLGRSLDMQIIGISDLSSMVVPDDVYLIRIYRGETKGTKSVSPSLVVSNAIIRNLTALSPNRTLQGLKRFELIRANVDALLR</sequence>
<proteinExistence type="predicted"/>
<accession>A0AAU8BRH0</accession>
<dbReference type="SUPFAM" id="SSF53697">
    <property type="entry name" value="SIS domain"/>
    <property type="match status" value="1"/>
</dbReference>
<dbReference type="GO" id="GO:0003677">
    <property type="term" value="F:DNA binding"/>
    <property type="evidence" value="ECO:0007669"/>
    <property type="project" value="InterPro"/>
</dbReference>
<dbReference type="Gene3D" id="1.10.10.10">
    <property type="entry name" value="Winged helix-like DNA-binding domain superfamily/Winged helix DNA-binding domain"/>
    <property type="match status" value="1"/>
</dbReference>
<dbReference type="PANTHER" id="PTHR30514:SF18">
    <property type="entry name" value="RPIR-FAMILY TRANSCRIPTIONAL REGULATOR"/>
    <property type="match status" value="1"/>
</dbReference>
<dbReference type="Pfam" id="PF01418">
    <property type="entry name" value="HTH_6"/>
    <property type="match status" value="1"/>
</dbReference>
<reference evidence="2" key="1">
    <citation type="submission" date="2023-01" db="EMBL/GenBank/DDBJ databases">
        <title>Vibrio sp. CB1-14 genome sequencing.</title>
        <authorList>
            <person name="Otstavnykh N."/>
            <person name="Isaeva M."/>
            <person name="Meleshko D."/>
        </authorList>
    </citation>
    <scope>NUCLEOTIDE SEQUENCE</scope>
    <source>
        <strain evidence="2">CB1-14</strain>
    </source>
</reference>
<dbReference type="GO" id="GO:0003700">
    <property type="term" value="F:DNA-binding transcription factor activity"/>
    <property type="evidence" value="ECO:0007669"/>
    <property type="project" value="InterPro"/>
</dbReference>
<dbReference type="InterPro" id="IPR046348">
    <property type="entry name" value="SIS_dom_sf"/>
</dbReference>
<protein>
    <submittedName>
        <fullName evidence="2">MurR/RpiR family transcriptional regulator</fullName>
    </submittedName>
</protein>
<dbReference type="InterPro" id="IPR047640">
    <property type="entry name" value="RpiR-like"/>
</dbReference>
<organism evidence="2">
    <name type="scientific">Vibrio chaetopteri</name>
    <dbReference type="NCBI Taxonomy" id="3016528"/>
    <lineage>
        <taxon>Bacteria</taxon>
        <taxon>Pseudomonadati</taxon>
        <taxon>Pseudomonadota</taxon>
        <taxon>Gammaproteobacteria</taxon>
        <taxon>Vibrionales</taxon>
        <taxon>Vibrionaceae</taxon>
        <taxon>Vibrio</taxon>
    </lineage>
</organism>
<dbReference type="PANTHER" id="PTHR30514">
    <property type="entry name" value="GLUCOKINASE"/>
    <property type="match status" value="1"/>
</dbReference>
<dbReference type="SUPFAM" id="SSF46689">
    <property type="entry name" value="Homeodomain-like"/>
    <property type="match status" value="1"/>
</dbReference>
<dbReference type="EMBL" id="CP115921">
    <property type="protein sequence ID" value="XCD18935.1"/>
    <property type="molecule type" value="Genomic_DNA"/>
</dbReference>